<dbReference type="OrthoDB" id="1908180at2"/>
<dbReference type="STRING" id="1121322.SAMN02745136_02405"/>
<sequence length="169" mass="19777">MSDLLIEKIKTRLYENRLSFSKKPIVIGGMAMEYYGMRKSGPDIDLVISNEDYVALAKQYPDKRKDIYGDLGVVISEFEIWRSIALLDYNFLLKDAIDEVNVCIVSLDRLLLMRVCAMETAKYRTDLETMKEYYYKHFRNQNFLQEASKHSMSYDKNGGIIFSGKYEEE</sequence>
<proteinExistence type="predicted"/>
<dbReference type="AlphaFoldDB" id="A0A1M6S4S9"/>
<keyword evidence="2" id="KW-1185">Reference proteome</keyword>
<gene>
    <name evidence="1" type="ORF">SAMN02745136_02405</name>
</gene>
<protein>
    <recommendedName>
        <fullName evidence="3">Nucleotidyltransferase</fullName>
    </recommendedName>
</protein>
<evidence type="ECO:0000313" key="1">
    <source>
        <dbReference type="EMBL" id="SHK39679.1"/>
    </source>
</evidence>
<dbReference type="RefSeq" id="WP_073276142.1">
    <property type="nucleotide sequence ID" value="NZ_FRAC01000011.1"/>
</dbReference>
<name>A0A1M6S4S9_9FIRM</name>
<evidence type="ECO:0000313" key="2">
    <source>
        <dbReference type="Proteomes" id="UP000184386"/>
    </source>
</evidence>
<dbReference type="Proteomes" id="UP000184386">
    <property type="component" value="Unassembled WGS sequence"/>
</dbReference>
<dbReference type="EMBL" id="FRAC01000011">
    <property type="protein sequence ID" value="SHK39679.1"/>
    <property type="molecule type" value="Genomic_DNA"/>
</dbReference>
<accession>A0A1M6S4S9</accession>
<organism evidence="1 2">
    <name type="scientific">Anaerocolumna jejuensis DSM 15929</name>
    <dbReference type="NCBI Taxonomy" id="1121322"/>
    <lineage>
        <taxon>Bacteria</taxon>
        <taxon>Bacillati</taxon>
        <taxon>Bacillota</taxon>
        <taxon>Clostridia</taxon>
        <taxon>Lachnospirales</taxon>
        <taxon>Lachnospiraceae</taxon>
        <taxon>Anaerocolumna</taxon>
    </lineage>
</organism>
<evidence type="ECO:0008006" key="3">
    <source>
        <dbReference type="Google" id="ProtNLM"/>
    </source>
</evidence>
<reference evidence="1 2" key="1">
    <citation type="submission" date="2016-11" db="EMBL/GenBank/DDBJ databases">
        <authorList>
            <person name="Jaros S."/>
            <person name="Januszkiewicz K."/>
            <person name="Wedrychowicz H."/>
        </authorList>
    </citation>
    <scope>NUCLEOTIDE SEQUENCE [LARGE SCALE GENOMIC DNA]</scope>
    <source>
        <strain evidence="1 2">DSM 15929</strain>
    </source>
</reference>